<dbReference type="Proteomes" id="UP000298652">
    <property type="component" value="Chromosome 4"/>
</dbReference>
<dbReference type="AlphaFoldDB" id="A0A4U6UVF6"/>
<keyword evidence="2" id="KW-1185">Reference proteome</keyword>
<name>A0A4U6UVF6_SETVI</name>
<evidence type="ECO:0000313" key="2">
    <source>
        <dbReference type="Proteomes" id="UP000298652"/>
    </source>
</evidence>
<dbReference type="Gramene" id="TKW20488">
    <property type="protein sequence ID" value="TKW20488"/>
    <property type="gene ID" value="SEVIR_4G091900v2"/>
</dbReference>
<evidence type="ECO:0000313" key="1">
    <source>
        <dbReference type="EMBL" id="TKW20488.1"/>
    </source>
</evidence>
<dbReference type="OMA" id="FCSERED"/>
<protein>
    <recommendedName>
        <fullName evidence="3">Reverse transcriptase zinc-binding domain-containing protein</fullName>
    </recommendedName>
</protein>
<evidence type="ECO:0008006" key="3">
    <source>
        <dbReference type="Google" id="ProtNLM"/>
    </source>
</evidence>
<gene>
    <name evidence="1" type="ORF">SEVIR_4G091900v2</name>
</gene>
<proteinExistence type="predicted"/>
<organism evidence="1 2">
    <name type="scientific">Setaria viridis</name>
    <name type="common">Green bristlegrass</name>
    <name type="synonym">Setaria italica subsp. viridis</name>
    <dbReference type="NCBI Taxonomy" id="4556"/>
    <lineage>
        <taxon>Eukaryota</taxon>
        <taxon>Viridiplantae</taxon>
        <taxon>Streptophyta</taxon>
        <taxon>Embryophyta</taxon>
        <taxon>Tracheophyta</taxon>
        <taxon>Spermatophyta</taxon>
        <taxon>Magnoliopsida</taxon>
        <taxon>Liliopsida</taxon>
        <taxon>Poales</taxon>
        <taxon>Poaceae</taxon>
        <taxon>PACMAD clade</taxon>
        <taxon>Panicoideae</taxon>
        <taxon>Panicodae</taxon>
        <taxon>Paniceae</taxon>
        <taxon>Cenchrinae</taxon>
        <taxon>Setaria</taxon>
    </lineage>
</organism>
<dbReference type="EMBL" id="CM016555">
    <property type="protein sequence ID" value="TKW20488.1"/>
    <property type="molecule type" value="Genomic_DNA"/>
</dbReference>
<accession>A0A4U6UVF6</accession>
<sequence length="113" mass="13433">MRSDDLCPFCSEREDCFHLFISCLRSESFWSFLRLDLRTLSPANGVEQLWTANPVQEQIQKVRTTVLTCVLWNIWKCRKWMKPTFSSPFGWTYKLAEKLKRMICCERKILFGG</sequence>
<reference evidence="1" key="1">
    <citation type="submission" date="2019-03" db="EMBL/GenBank/DDBJ databases">
        <title>WGS assembly of Setaria viridis.</title>
        <authorList>
            <person name="Huang P."/>
            <person name="Jenkins J."/>
            <person name="Grimwood J."/>
            <person name="Barry K."/>
            <person name="Healey A."/>
            <person name="Mamidi S."/>
            <person name="Sreedasyam A."/>
            <person name="Shu S."/>
            <person name="Feldman M."/>
            <person name="Wu J."/>
            <person name="Yu Y."/>
            <person name="Chen C."/>
            <person name="Johnson J."/>
            <person name="Rokhsar D."/>
            <person name="Baxter I."/>
            <person name="Schmutz J."/>
            <person name="Brutnell T."/>
            <person name="Kellogg E."/>
        </authorList>
    </citation>
    <scope>NUCLEOTIDE SEQUENCE [LARGE SCALE GENOMIC DNA]</scope>
</reference>